<dbReference type="GO" id="GO:0032993">
    <property type="term" value="C:protein-DNA complex"/>
    <property type="evidence" value="ECO:0007669"/>
    <property type="project" value="TreeGrafter"/>
</dbReference>
<evidence type="ECO:0000259" key="3">
    <source>
        <dbReference type="PROSITE" id="PS50110"/>
    </source>
</evidence>
<evidence type="ECO:0000259" key="4">
    <source>
        <dbReference type="PROSITE" id="PS50921"/>
    </source>
</evidence>
<reference evidence="5 6" key="1">
    <citation type="submission" date="2013-05" db="EMBL/GenBank/DDBJ databases">
        <title>The Genome Sequence of Actinomyces europaeus ACS-120-V-COL10B.</title>
        <authorList>
            <consortium name="The Broad Institute Genomics Platform"/>
            <person name="Earl A."/>
            <person name="Ward D."/>
            <person name="Feldgarden M."/>
            <person name="Gevers D."/>
            <person name="Saerens B."/>
            <person name="Vaneechoutte M."/>
            <person name="Walker B."/>
            <person name="Young S."/>
            <person name="Zeng Q."/>
            <person name="Gargeya S."/>
            <person name="Fitzgerald M."/>
            <person name="Haas B."/>
            <person name="Abouelleil A."/>
            <person name="Allen A.W."/>
            <person name="Alvarado L."/>
            <person name="Arachchi H.M."/>
            <person name="Berlin A.M."/>
            <person name="Chapman S.B."/>
            <person name="Gainer-Dewar J."/>
            <person name="Goldberg J."/>
            <person name="Griggs A."/>
            <person name="Gujja S."/>
            <person name="Hansen M."/>
            <person name="Howarth C."/>
            <person name="Imamovic A."/>
            <person name="Ireland A."/>
            <person name="Larimer J."/>
            <person name="McCowan C."/>
            <person name="Murphy C."/>
            <person name="Pearson M."/>
            <person name="Poon T.W."/>
            <person name="Priest M."/>
            <person name="Roberts A."/>
            <person name="Saif S."/>
            <person name="Shea T."/>
            <person name="Sisk P."/>
            <person name="Sykes S."/>
            <person name="Wortman J."/>
            <person name="Nusbaum C."/>
            <person name="Birren B."/>
        </authorList>
    </citation>
    <scope>NUCLEOTIDE SEQUENCE [LARGE SCALE GENOMIC DNA]</scope>
    <source>
        <strain evidence="5 6">ACS-120-V-Col10b</strain>
    </source>
</reference>
<dbReference type="Pfam" id="PF03861">
    <property type="entry name" value="ANTAR"/>
    <property type="match status" value="1"/>
</dbReference>
<dbReference type="PROSITE" id="PS50921">
    <property type="entry name" value="ANTAR"/>
    <property type="match status" value="1"/>
</dbReference>
<dbReference type="PIRSF" id="PIRSF036382">
    <property type="entry name" value="RR_antiterm"/>
    <property type="match status" value="1"/>
</dbReference>
<evidence type="ECO:0000313" key="6">
    <source>
        <dbReference type="Proteomes" id="UP000014387"/>
    </source>
</evidence>
<dbReference type="GO" id="GO:0000156">
    <property type="term" value="F:phosphorelay response regulator activity"/>
    <property type="evidence" value="ECO:0007669"/>
    <property type="project" value="TreeGrafter"/>
</dbReference>
<evidence type="ECO:0000256" key="2">
    <source>
        <dbReference type="PROSITE-ProRule" id="PRU00169"/>
    </source>
</evidence>
<dbReference type="GO" id="GO:0005829">
    <property type="term" value="C:cytosol"/>
    <property type="evidence" value="ECO:0007669"/>
    <property type="project" value="TreeGrafter"/>
</dbReference>
<name>A0A9W5RDX5_9ACTO</name>
<organism evidence="5 6">
    <name type="scientific">Gleimia europaea ACS-120-V-Col10b</name>
    <dbReference type="NCBI Taxonomy" id="883069"/>
    <lineage>
        <taxon>Bacteria</taxon>
        <taxon>Bacillati</taxon>
        <taxon>Actinomycetota</taxon>
        <taxon>Actinomycetes</taxon>
        <taxon>Actinomycetales</taxon>
        <taxon>Actinomycetaceae</taxon>
        <taxon>Gleimia</taxon>
    </lineage>
</organism>
<evidence type="ECO:0000256" key="1">
    <source>
        <dbReference type="ARBA" id="ARBA00023125"/>
    </source>
</evidence>
<dbReference type="GO" id="GO:0006355">
    <property type="term" value="P:regulation of DNA-templated transcription"/>
    <property type="evidence" value="ECO:0007669"/>
    <property type="project" value="TreeGrafter"/>
</dbReference>
<dbReference type="SMART" id="SM01012">
    <property type="entry name" value="ANTAR"/>
    <property type="match status" value="1"/>
</dbReference>
<dbReference type="InterPro" id="IPR008327">
    <property type="entry name" value="Sig_transdc_resp-reg_antiterm"/>
</dbReference>
<keyword evidence="6" id="KW-1185">Reference proteome</keyword>
<proteinExistence type="predicted"/>
<dbReference type="SMART" id="SM00448">
    <property type="entry name" value="REC"/>
    <property type="match status" value="1"/>
</dbReference>
<evidence type="ECO:0000313" key="5">
    <source>
        <dbReference type="EMBL" id="EPD30526.1"/>
    </source>
</evidence>
<dbReference type="Pfam" id="PF00072">
    <property type="entry name" value="Response_reg"/>
    <property type="match status" value="1"/>
</dbReference>
<dbReference type="EMBL" id="AGWN01000001">
    <property type="protein sequence ID" value="EPD30526.1"/>
    <property type="molecule type" value="Genomic_DNA"/>
</dbReference>
<dbReference type="PROSITE" id="PS50110">
    <property type="entry name" value="RESPONSE_REGULATORY"/>
    <property type="match status" value="1"/>
</dbReference>
<keyword evidence="1" id="KW-0238">DNA-binding</keyword>
<dbReference type="Gene3D" id="1.10.10.10">
    <property type="entry name" value="Winged helix-like DNA-binding domain superfamily/Winged helix DNA-binding domain"/>
    <property type="match status" value="1"/>
</dbReference>
<dbReference type="InterPro" id="IPR011006">
    <property type="entry name" value="CheY-like_superfamily"/>
</dbReference>
<dbReference type="AlphaFoldDB" id="A0A9W5RDX5"/>
<dbReference type="InterPro" id="IPR001789">
    <property type="entry name" value="Sig_transdc_resp-reg_receiver"/>
</dbReference>
<dbReference type="InterPro" id="IPR036388">
    <property type="entry name" value="WH-like_DNA-bd_sf"/>
</dbReference>
<dbReference type="GO" id="GO:0003723">
    <property type="term" value="F:RNA binding"/>
    <property type="evidence" value="ECO:0007669"/>
    <property type="project" value="InterPro"/>
</dbReference>
<dbReference type="FunFam" id="1.10.10.10:FF:000157">
    <property type="entry name" value="Response regulator receiver"/>
    <property type="match status" value="1"/>
</dbReference>
<dbReference type="PANTHER" id="PTHR48111:SF69">
    <property type="entry name" value="RESPONSE REGULATOR RECEIVER"/>
    <property type="match status" value="1"/>
</dbReference>
<keyword evidence="2" id="KW-0597">Phosphoprotein</keyword>
<feature type="domain" description="ANTAR" evidence="4">
    <location>
        <begin position="130"/>
        <end position="191"/>
    </location>
</feature>
<dbReference type="Proteomes" id="UP000014387">
    <property type="component" value="Unassembled WGS sequence"/>
</dbReference>
<dbReference type="Gene3D" id="3.40.50.2300">
    <property type="match status" value="1"/>
</dbReference>
<dbReference type="InterPro" id="IPR039420">
    <property type="entry name" value="WalR-like"/>
</dbReference>
<dbReference type="RefSeq" id="WP_016443638.1">
    <property type="nucleotide sequence ID" value="NZ_KE150266.1"/>
</dbReference>
<comment type="caution">
    <text evidence="5">The sequence shown here is derived from an EMBL/GenBank/DDBJ whole genome shotgun (WGS) entry which is preliminary data.</text>
</comment>
<dbReference type="InterPro" id="IPR005561">
    <property type="entry name" value="ANTAR"/>
</dbReference>
<dbReference type="SUPFAM" id="SSF52172">
    <property type="entry name" value="CheY-like"/>
    <property type="match status" value="1"/>
</dbReference>
<feature type="domain" description="Response regulatory" evidence="3">
    <location>
        <begin position="10"/>
        <end position="124"/>
    </location>
</feature>
<evidence type="ECO:0008006" key="7">
    <source>
        <dbReference type="Google" id="ProtNLM"/>
    </source>
</evidence>
<dbReference type="GO" id="GO:0000976">
    <property type="term" value="F:transcription cis-regulatory region binding"/>
    <property type="evidence" value="ECO:0007669"/>
    <property type="project" value="TreeGrafter"/>
</dbReference>
<gene>
    <name evidence="5" type="ORF">HMPREF9238_00270</name>
</gene>
<dbReference type="OrthoDB" id="9808843at2"/>
<feature type="modified residue" description="4-aspartylphosphate" evidence="2">
    <location>
        <position position="60"/>
    </location>
</feature>
<dbReference type="PANTHER" id="PTHR48111">
    <property type="entry name" value="REGULATOR OF RPOS"/>
    <property type="match status" value="1"/>
</dbReference>
<protein>
    <recommendedName>
        <fullName evidence="7">Response regulator</fullName>
    </recommendedName>
</protein>
<sequence>MSNTEGKSRRVVVAEDEALIRLDIVETLKGAGYDVVAEVDNGEDAVAKALELEPDLCVFDVKMPKMDGITAAERILKELSCAVVMLTAFSQTELVERARDAGAMAYVVKPFSPTDLLPAVEIAVSRQAEMLAMEDEIADLTERFETRKVVDRAKGLLMERMGMTEPEAFRWIQKTSMDRRLSMREVADAVVDQVGE</sequence>
<accession>A0A9W5RDX5</accession>